<comment type="caution">
    <text evidence="1">The sequence shown here is derived from an EMBL/GenBank/DDBJ whole genome shotgun (WGS) entry which is preliminary data.</text>
</comment>
<sequence>VGLDGPGVTAAARMLKRKAREEKLSLYIISHRDEIDSAFDYTLTVQLCNGFSSILKEK</sequence>
<organism evidence="1">
    <name type="scientific">marine sediment metagenome</name>
    <dbReference type="NCBI Taxonomy" id="412755"/>
    <lineage>
        <taxon>unclassified sequences</taxon>
        <taxon>metagenomes</taxon>
        <taxon>ecological metagenomes</taxon>
    </lineage>
</organism>
<gene>
    <name evidence="1" type="ORF">LCGC14_1816360</name>
</gene>
<protein>
    <submittedName>
        <fullName evidence="1">Uncharacterized protein</fullName>
    </submittedName>
</protein>
<reference evidence="1" key="1">
    <citation type="journal article" date="2015" name="Nature">
        <title>Complex archaea that bridge the gap between prokaryotes and eukaryotes.</title>
        <authorList>
            <person name="Spang A."/>
            <person name="Saw J.H."/>
            <person name="Jorgensen S.L."/>
            <person name="Zaremba-Niedzwiedzka K."/>
            <person name="Martijn J."/>
            <person name="Lind A.E."/>
            <person name="van Eijk R."/>
            <person name="Schleper C."/>
            <person name="Guy L."/>
            <person name="Ettema T.J."/>
        </authorList>
    </citation>
    <scope>NUCLEOTIDE SEQUENCE</scope>
</reference>
<dbReference type="AlphaFoldDB" id="A0A0F9JJS3"/>
<accession>A0A0F9JJS3</accession>
<evidence type="ECO:0000313" key="1">
    <source>
        <dbReference type="EMBL" id="KKL99237.1"/>
    </source>
</evidence>
<dbReference type="EMBL" id="LAZR01017723">
    <property type="protein sequence ID" value="KKL99237.1"/>
    <property type="molecule type" value="Genomic_DNA"/>
</dbReference>
<feature type="non-terminal residue" evidence="1">
    <location>
        <position position="1"/>
    </location>
</feature>
<name>A0A0F9JJS3_9ZZZZ</name>
<proteinExistence type="predicted"/>